<name>A0A1Y2C0K0_9FUNG</name>
<protein>
    <submittedName>
        <fullName evidence="1">Uncharacterized protein</fullName>
    </submittedName>
</protein>
<organism evidence="1 2">
    <name type="scientific">Rhizoclosmatium globosum</name>
    <dbReference type="NCBI Taxonomy" id="329046"/>
    <lineage>
        <taxon>Eukaryota</taxon>
        <taxon>Fungi</taxon>
        <taxon>Fungi incertae sedis</taxon>
        <taxon>Chytridiomycota</taxon>
        <taxon>Chytridiomycota incertae sedis</taxon>
        <taxon>Chytridiomycetes</taxon>
        <taxon>Chytridiales</taxon>
        <taxon>Chytriomycetaceae</taxon>
        <taxon>Rhizoclosmatium</taxon>
    </lineage>
</organism>
<evidence type="ECO:0000313" key="1">
    <source>
        <dbReference type="EMBL" id="ORY40397.1"/>
    </source>
</evidence>
<reference evidence="1 2" key="1">
    <citation type="submission" date="2016-07" db="EMBL/GenBank/DDBJ databases">
        <title>Pervasive Adenine N6-methylation of Active Genes in Fungi.</title>
        <authorList>
            <consortium name="DOE Joint Genome Institute"/>
            <person name="Mondo S.J."/>
            <person name="Dannebaum R.O."/>
            <person name="Kuo R.C."/>
            <person name="Labutti K."/>
            <person name="Haridas S."/>
            <person name="Kuo A."/>
            <person name="Salamov A."/>
            <person name="Ahrendt S.R."/>
            <person name="Lipzen A."/>
            <person name="Sullivan W."/>
            <person name="Andreopoulos W.B."/>
            <person name="Clum A."/>
            <person name="Lindquist E."/>
            <person name="Daum C."/>
            <person name="Ramamoorthy G.K."/>
            <person name="Gryganskyi A."/>
            <person name="Culley D."/>
            <person name="Magnuson J.K."/>
            <person name="James T.Y."/>
            <person name="O'Malley M.A."/>
            <person name="Stajich J.E."/>
            <person name="Spatafora J.W."/>
            <person name="Visel A."/>
            <person name="Grigoriev I.V."/>
        </authorList>
    </citation>
    <scope>NUCLEOTIDE SEQUENCE [LARGE SCALE GENOMIC DNA]</scope>
    <source>
        <strain evidence="1 2">JEL800</strain>
    </source>
</reference>
<dbReference type="AlphaFoldDB" id="A0A1Y2C0K0"/>
<sequence length="107" mass="11889">MYGVWTEGHETDFTSFLRFPTSKQVSPKFWKKQREKWFADTEAVLPLLIMAVAWKLLTSQVPAVLHPTVPLSCPSSVTLVPKRSLLFPTSAALTQLGIGGTITVIVF</sequence>
<keyword evidence="2" id="KW-1185">Reference proteome</keyword>
<evidence type="ECO:0000313" key="2">
    <source>
        <dbReference type="Proteomes" id="UP000193642"/>
    </source>
</evidence>
<dbReference type="OrthoDB" id="10284819at2759"/>
<accession>A0A1Y2C0K0</accession>
<dbReference type="Proteomes" id="UP000193642">
    <property type="component" value="Unassembled WGS sequence"/>
</dbReference>
<dbReference type="EMBL" id="MCGO01000035">
    <property type="protein sequence ID" value="ORY40397.1"/>
    <property type="molecule type" value="Genomic_DNA"/>
</dbReference>
<comment type="caution">
    <text evidence="1">The sequence shown here is derived from an EMBL/GenBank/DDBJ whole genome shotgun (WGS) entry which is preliminary data.</text>
</comment>
<proteinExistence type="predicted"/>
<gene>
    <name evidence="1" type="ORF">BCR33DRAFT_363970</name>
</gene>